<sequence>MTELAKLTKTQRENYHYMADAMRRLEWDLHHTIEQSRKIPVGWHAIAEQRYPKRKVKVTMLVEEDVVRFFKSMGTGYQGRMNEVLRVWMHGRLAGIIRGADTMDYYKRRVVDLECDGPRPEWGEVQAEEDRMAEEMGRMLGE</sequence>
<protein>
    <recommendedName>
        <fullName evidence="3">BrnA antitoxin family protein</fullName>
    </recommendedName>
</protein>
<evidence type="ECO:0008006" key="3">
    <source>
        <dbReference type="Google" id="ProtNLM"/>
    </source>
</evidence>
<comment type="caution">
    <text evidence="1">The sequence shown here is derived from an EMBL/GenBank/DDBJ whole genome shotgun (WGS) entry which is preliminary data.</text>
</comment>
<gene>
    <name evidence="1" type="ORF">GS660_07490</name>
</gene>
<dbReference type="Proteomes" id="UP000477083">
    <property type="component" value="Unassembled WGS sequence"/>
</dbReference>
<dbReference type="RefSeq" id="WP_161345065.1">
    <property type="nucleotide sequence ID" value="NZ_BMGW01000004.1"/>
</dbReference>
<dbReference type="Pfam" id="PF14384">
    <property type="entry name" value="BrnA_antitoxin"/>
    <property type="match status" value="1"/>
</dbReference>
<accession>A0A6L8VID3</accession>
<reference evidence="1 2" key="1">
    <citation type="submission" date="2020-01" db="EMBL/GenBank/DDBJ databases">
        <title>Frigidibacter albus SP32T (=CGMCC 1.13995T).</title>
        <authorList>
            <person name="Liao X."/>
        </authorList>
    </citation>
    <scope>NUCLEOTIDE SEQUENCE [LARGE SCALE GENOMIC DNA]</scope>
    <source>
        <strain evidence="1 2">SP32</strain>
    </source>
</reference>
<dbReference type="EMBL" id="WWNR01000004">
    <property type="protein sequence ID" value="MZQ88940.1"/>
    <property type="molecule type" value="Genomic_DNA"/>
</dbReference>
<dbReference type="OrthoDB" id="361944at2"/>
<evidence type="ECO:0000313" key="2">
    <source>
        <dbReference type="Proteomes" id="UP000477083"/>
    </source>
</evidence>
<proteinExistence type="predicted"/>
<name>A0A6L8VID3_9RHOB</name>
<dbReference type="AlphaFoldDB" id="A0A6L8VID3"/>
<organism evidence="1 2">
    <name type="scientific">Frigidibacter albus</name>
    <dbReference type="NCBI Taxonomy" id="1465486"/>
    <lineage>
        <taxon>Bacteria</taxon>
        <taxon>Pseudomonadati</taxon>
        <taxon>Pseudomonadota</taxon>
        <taxon>Alphaproteobacteria</taxon>
        <taxon>Rhodobacterales</taxon>
        <taxon>Paracoccaceae</taxon>
        <taxon>Frigidibacter</taxon>
    </lineage>
</organism>
<evidence type="ECO:0000313" key="1">
    <source>
        <dbReference type="EMBL" id="MZQ88940.1"/>
    </source>
</evidence>
<keyword evidence="2" id="KW-1185">Reference proteome</keyword>
<dbReference type="InterPro" id="IPR025528">
    <property type="entry name" value="BrnA_antitoxin"/>
</dbReference>